<dbReference type="Proteomes" id="UP001209755">
    <property type="component" value="Unassembled WGS sequence"/>
</dbReference>
<gene>
    <name evidence="6" type="ORF">M2319_002966</name>
</gene>
<comment type="caution">
    <text evidence="6">The sequence shown here is derived from an EMBL/GenBank/DDBJ whole genome shotgun (WGS) entry which is preliminary data.</text>
</comment>
<protein>
    <submittedName>
        <fullName evidence="6">Threonine dehydratase</fullName>
    </submittedName>
</protein>
<feature type="region of interest" description="Disordered" evidence="4">
    <location>
        <begin position="398"/>
        <end position="603"/>
    </location>
</feature>
<feature type="compositionally biased region" description="Low complexity" evidence="4">
    <location>
        <begin position="453"/>
        <end position="472"/>
    </location>
</feature>
<dbReference type="InterPro" id="IPR036052">
    <property type="entry name" value="TrpB-like_PALP_sf"/>
</dbReference>
<dbReference type="PANTHER" id="PTHR48078">
    <property type="entry name" value="THREONINE DEHYDRATASE, MITOCHONDRIAL-RELATED"/>
    <property type="match status" value="1"/>
</dbReference>
<dbReference type="NCBIfam" id="NF006094">
    <property type="entry name" value="PRK08246.1"/>
    <property type="match status" value="1"/>
</dbReference>
<feature type="domain" description="Tryptophan synthase beta chain-like PALP" evidence="5">
    <location>
        <begin position="18"/>
        <end position="302"/>
    </location>
</feature>
<feature type="compositionally biased region" description="Basic and acidic residues" evidence="4">
    <location>
        <begin position="573"/>
        <end position="603"/>
    </location>
</feature>
<evidence type="ECO:0000256" key="3">
    <source>
        <dbReference type="ARBA" id="ARBA00023239"/>
    </source>
</evidence>
<reference evidence="7" key="1">
    <citation type="submission" date="2023-07" db="EMBL/GenBank/DDBJ databases">
        <title>Genome sequencing of Purple Non-Sulfur Bacteria from various extreme environments.</title>
        <authorList>
            <person name="Mayer M."/>
        </authorList>
    </citation>
    <scope>NUCLEOTIDE SEQUENCE [LARGE SCALE GENOMIC DNA]</scope>
    <source>
        <strain evidence="7">DSM 17935</strain>
    </source>
</reference>
<evidence type="ECO:0000256" key="2">
    <source>
        <dbReference type="ARBA" id="ARBA00022898"/>
    </source>
</evidence>
<keyword evidence="2" id="KW-0663">Pyridoxal phosphate</keyword>
<feature type="compositionally biased region" description="Acidic residues" evidence="4">
    <location>
        <begin position="400"/>
        <end position="412"/>
    </location>
</feature>
<dbReference type="RefSeq" id="WP_319801786.1">
    <property type="nucleotide sequence ID" value="NZ_JAOQNS010000008.1"/>
</dbReference>
<dbReference type="InterPro" id="IPR050147">
    <property type="entry name" value="Ser/Thr_Dehydratase"/>
</dbReference>
<organism evidence="6 7">
    <name type="scientific">Rhodobium gokarnense</name>
    <dbReference type="NCBI Taxonomy" id="364296"/>
    <lineage>
        <taxon>Bacteria</taxon>
        <taxon>Pseudomonadati</taxon>
        <taxon>Pseudomonadota</taxon>
        <taxon>Alphaproteobacteria</taxon>
        <taxon>Hyphomicrobiales</taxon>
        <taxon>Rhodobiaceae</taxon>
        <taxon>Rhodobium</taxon>
    </lineage>
</organism>
<keyword evidence="3" id="KW-0456">Lyase</keyword>
<feature type="compositionally biased region" description="Low complexity" evidence="4">
    <location>
        <begin position="371"/>
        <end position="381"/>
    </location>
</feature>
<proteinExistence type="predicted"/>
<dbReference type="PANTHER" id="PTHR48078:SF6">
    <property type="entry name" value="L-THREONINE DEHYDRATASE CATABOLIC TDCB"/>
    <property type="match status" value="1"/>
</dbReference>
<dbReference type="SUPFAM" id="SSF53686">
    <property type="entry name" value="Tryptophan synthase beta subunit-like PLP-dependent enzymes"/>
    <property type="match status" value="1"/>
</dbReference>
<dbReference type="EMBL" id="JAOQNS010000008">
    <property type="protein sequence ID" value="MCW2308620.1"/>
    <property type="molecule type" value="Genomic_DNA"/>
</dbReference>
<name>A0ABT3HDZ1_9HYPH</name>
<sequence>MFDTVSPELIRSVHSRIRNQIRRTPVLHTAPGDFELPAPVVVKLEQMQFAGSFKARGAFNTLLSNEIPPTGVTAASGGNHGAAVAFAADRLGELARIYVPETVAPAKADLIRRYGADVHIEGETYADAAALCEEYAADTGALLVHPYDSFDTIAGQGTLGLEWEEQALGLDTVLVAVGGGGLIAGIGAWFDNRARVIGVEPTGCPTLHNALAEGRPVDVDVDSVAAGALGARRCGDNVFRIARDRVEEVLLVEDEAILLAQQRLWRDFRIATEPGGATALAALLTGAYRPERNERVGVLICGGNADLAQLEEALARPAPQASPAGARAPFSIERVATDIIAAELLSSELMPDALEKVAEATAGDDSDGDAEAAGADAPAGDDAPDLEDVFAEALAVGAPDPDETAEETDEATVETAPADGDTLAEQGAVDFDAPVEDAAAEAPPLHSEFDPQAMADNLAAALDLGAFDLAQDGPTPDGPAPDEPMPDVGEETDEQPEDGPEDAFGDADDDDIEPVGEEPALVAAGAEELSAEEDASAEVLLDAEGSGDPDAGSEPADDKASRDEAFEDESPDDEKTGDEKTGDEASDDDGPKTSDDDGPRISP</sequence>
<feature type="compositionally biased region" description="Acidic residues" evidence="4">
    <location>
        <begin position="484"/>
        <end position="516"/>
    </location>
</feature>
<comment type="cofactor">
    <cofactor evidence="1">
        <name>pyridoxal 5'-phosphate</name>
        <dbReference type="ChEBI" id="CHEBI:597326"/>
    </cofactor>
</comment>
<dbReference type="Gene3D" id="3.40.50.1100">
    <property type="match status" value="2"/>
</dbReference>
<dbReference type="InterPro" id="IPR001926">
    <property type="entry name" value="TrpB-like_PALP"/>
</dbReference>
<evidence type="ECO:0000256" key="1">
    <source>
        <dbReference type="ARBA" id="ARBA00001933"/>
    </source>
</evidence>
<dbReference type="CDD" id="cd01562">
    <property type="entry name" value="Thr-dehyd"/>
    <property type="match status" value="1"/>
</dbReference>
<keyword evidence="7" id="KW-1185">Reference proteome</keyword>
<evidence type="ECO:0000259" key="5">
    <source>
        <dbReference type="Pfam" id="PF00291"/>
    </source>
</evidence>
<evidence type="ECO:0000313" key="7">
    <source>
        <dbReference type="Proteomes" id="UP001209755"/>
    </source>
</evidence>
<evidence type="ECO:0000256" key="4">
    <source>
        <dbReference type="SAM" id="MobiDB-lite"/>
    </source>
</evidence>
<evidence type="ECO:0000313" key="6">
    <source>
        <dbReference type="EMBL" id="MCW2308620.1"/>
    </source>
</evidence>
<feature type="region of interest" description="Disordered" evidence="4">
    <location>
        <begin position="358"/>
        <end position="384"/>
    </location>
</feature>
<dbReference type="Pfam" id="PF00291">
    <property type="entry name" value="PALP"/>
    <property type="match status" value="1"/>
</dbReference>
<accession>A0ABT3HDZ1</accession>